<protein>
    <submittedName>
        <fullName evidence="2">ATP synthase F0 subunit 8</fullName>
    </submittedName>
</protein>
<evidence type="ECO:0000313" key="2">
    <source>
        <dbReference type="EMBL" id="QCI09316.1"/>
    </source>
</evidence>
<keyword evidence="1" id="KW-1133">Transmembrane helix</keyword>
<evidence type="ECO:0000256" key="1">
    <source>
        <dbReference type="SAM" id="Phobius"/>
    </source>
</evidence>
<dbReference type="AlphaFoldDB" id="A0A4D6X118"/>
<geneLocation type="mitochondrion" evidence="2"/>
<sequence>MPQMAPLWWELLFIMFITMFMLTNMVIYYNKSLKPGYSLKPKNHKINQFKWKW</sequence>
<keyword evidence="1" id="KW-0472">Membrane</keyword>
<keyword evidence="1" id="KW-0812">Transmembrane</keyword>
<dbReference type="EMBL" id="MF497719">
    <property type="protein sequence ID" value="QCI09316.1"/>
    <property type="molecule type" value="Genomic_DNA"/>
</dbReference>
<reference evidence="2" key="1">
    <citation type="journal article" date="2019" name="Syst. Entomol.">
        <title>Higher level phylogeny and evolutionary history of Pentatomomorpha (Hemiptera: Heteroptera) inferred from mitochondrial genome sequences.</title>
        <authorList>
            <person name="Liu Y."/>
            <person name="Li H."/>
            <person name="Song F."/>
            <person name="Zhao Y."/>
            <person name="Wilson J.J."/>
            <person name="Cai W."/>
        </authorList>
    </citation>
    <scope>NUCLEOTIDE SEQUENCE</scope>
</reference>
<name>A0A4D6X118_9HEMI</name>
<organism evidence="2">
    <name type="scientific">Cloresmus pulchellus</name>
    <dbReference type="NCBI Taxonomy" id="2575654"/>
    <lineage>
        <taxon>Eukaryota</taxon>
        <taxon>Metazoa</taxon>
        <taxon>Ecdysozoa</taxon>
        <taxon>Arthropoda</taxon>
        <taxon>Hexapoda</taxon>
        <taxon>Insecta</taxon>
        <taxon>Pterygota</taxon>
        <taxon>Neoptera</taxon>
        <taxon>Paraneoptera</taxon>
        <taxon>Hemiptera</taxon>
        <taxon>Heteroptera</taxon>
        <taxon>Panheteroptera</taxon>
        <taxon>Pentatomomorpha</taxon>
        <taxon>Coreoidea</taxon>
        <taxon>Coreidae</taxon>
        <taxon>Coreinae</taxon>
        <taxon>Cloresmus</taxon>
    </lineage>
</organism>
<accession>A0A4D6X118</accession>
<feature type="transmembrane region" description="Helical" evidence="1">
    <location>
        <begin position="6"/>
        <end position="29"/>
    </location>
</feature>
<keyword evidence="2" id="KW-0496">Mitochondrion</keyword>
<gene>
    <name evidence="2" type="primary">ATP8</name>
</gene>
<proteinExistence type="predicted"/>